<name>A0AAE1SUP0_9SOLA</name>
<dbReference type="EMBL" id="JAVYJV010000002">
    <property type="protein sequence ID" value="KAK4377189.1"/>
    <property type="molecule type" value="Genomic_DNA"/>
</dbReference>
<gene>
    <name evidence="2" type="ORF">RND71_003485</name>
</gene>
<keyword evidence="3" id="KW-1185">Reference proteome</keyword>
<proteinExistence type="predicted"/>
<feature type="compositionally biased region" description="Low complexity" evidence="1">
    <location>
        <begin position="68"/>
        <end position="87"/>
    </location>
</feature>
<dbReference type="AlphaFoldDB" id="A0AAE1SUP0"/>
<feature type="compositionally biased region" description="Basic and acidic residues" evidence="1">
    <location>
        <begin position="213"/>
        <end position="234"/>
    </location>
</feature>
<feature type="region of interest" description="Disordered" evidence="1">
    <location>
        <begin position="36"/>
        <end position="113"/>
    </location>
</feature>
<organism evidence="2 3">
    <name type="scientific">Anisodus tanguticus</name>
    <dbReference type="NCBI Taxonomy" id="243964"/>
    <lineage>
        <taxon>Eukaryota</taxon>
        <taxon>Viridiplantae</taxon>
        <taxon>Streptophyta</taxon>
        <taxon>Embryophyta</taxon>
        <taxon>Tracheophyta</taxon>
        <taxon>Spermatophyta</taxon>
        <taxon>Magnoliopsida</taxon>
        <taxon>eudicotyledons</taxon>
        <taxon>Gunneridae</taxon>
        <taxon>Pentapetalae</taxon>
        <taxon>asterids</taxon>
        <taxon>lamiids</taxon>
        <taxon>Solanales</taxon>
        <taxon>Solanaceae</taxon>
        <taxon>Solanoideae</taxon>
        <taxon>Hyoscyameae</taxon>
        <taxon>Anisodus</taxon>
    </lineage>
</organism>
<reference evidence="2" key="1">
    <citation type="submission" date="2023-12" db="EMBL/GenBank/DDBJ databases">
        <title>Genome assembly of Anisodus tanguticus.</title>
        <authorList>
            <person name="Wang Y.-J."/>
        </authorList>
    </citation>
    <scope>NUCLEOTIDE SEQUENCE</scope>
    <source>
        <strain evidence="2">KB-2021</strain>
        <tissue evidence="2">Leaf</tissue>
    </source>
</reference>
<dbReference type="InterPro" id="IPR040306">
    <property type="entry name" value="Os02g0753200-like"/>
</dbReference>
<feature type="compositionally biased region" description="Basic and acidic residues" evidence="1">
    <location>
        <begin position="249"/>
        <end position="259"/>
    </location>
</feature>
<evidence type="ECO:0000256" key="1">
    <source>
        <dbReference type="SAM" id="MobiDB-lite"/>
    </source>
</evidence>
<feature type="region of interest" description="Disordered" evidence="1">
    <location>
        <begin position="213"/>
        <end position="259"/>
    </location>
</feature>
<comment type="caution">
    <text evidence="2">The sequence shown here is derived from an EMBL/GenBank/DDBJ whole genome shotgun (WGS) entry which is preliminary data.</text>
</comment>
<dbReference type="PANTHER" id="PTHR35321:SF1">
    <property type="entry name" value="OS02G0753200 PROTEIN"/>
    <property type="match status" value="1"/>
</dbReference>
<sequence length="259" mass="28493">MASYWCLNSEFGSVIRILIGSCRPVTMSLSLIQGYSSAEEEEQEQEPHYDNSDDDENDDFPQNRYKPLFDPNPSSSSSLPSALDAFSEISGPPEFLNNSVEEDGKEVDGQRHGLRKYRRNKNDLPAGSVVESKAQLVGIHERVRSDVGGGIQKRVNGQANASVGTVQGGKPIATASYPGAEDAAELLRMCLRCGIPKTYTHARGMVCPACGDRPVETDEEPVKKKGSAVKEKEKNKRMKGQSSHATWKTKRELKLDQSF</sequence>
<dbReference type="Proteomes" id="UP001291623">
    <property type="component" value="Unassembled WGS sequence"/>
</dbReference>
<accession>A0AAE1SUP0</accession>
<evidence type="ECO:0000313" key="3">
    <source>
        <dbReference type="Proteomes" id="UP001291623"/>
    </source>
</evidence>
<dbReference type="PANTHER" id="PTHR35321">
    <property type="entry name" value="OS02G0753200 PROTEIN"/>
    <property type="match status" value="1"/>
</dbReference>
<protein>
    <submittedName>
        <fullName evidence="2">Uncharacterized protein</fullName>
    </submittedName>
</protein>
<evidence type="ECO:0000313" key="2">
    <source>
        <dbReference type="EMBL" id="KAK4377189.1"/>
    </source>
</evidence>